<dbReference type="InterPro" id="IPR011701">
    <property type="entry name" value="MFS"/>
</dbReference>
<dbReference type="EMBL" id="RBZY01000033">
    <property type="protein sequence ID" value="RWR18163.1"/>
    <property type="molecule type" value="Genomic_DNA"/>
</dbReference>
<dbReference type="InterPro" id="IPR036259">
    <property type="entry name" value="MFS_trans_sf"/>
</dbReference>
<dbReference type="SUPFAM" id="SSF103473">
    <property type="entry name" value="MFS general substrate transporter"/>
    <property type="match status" value="2"/>
</dbReference>
<sequence>MSRDEKARGRLSRSTPNGAVVAVLALAGLCSSFMFTLVVPIQSQLPELLNASRDDTAWVVTSTLLAAAVITPIAGRLGDMYGKRRIVLVLLAIMVLGSVVAALSGGIIGMIVGRALQGAVVGVVPLGISILRDVLHENRVDSAIALMSATLGVGGALGLPISALVSENADWHWLFWIAAGLGTVVFALVIWIVPVSVLRTAGRFDYVGAIGLAAGLIGVLLAVSRGNAWGWTSPLTLGLAIGGILVLIAWGWYELRIDEPLLDLRVAARRPVLLTNLASVAMGFALFTSNVSHPQMLELPTSTGVGLGLSLLAASLVVMPSGLVMMVLSPLSGALARTIGPRVLLVAGAVSLIVAYGFSLIFSTEVWHFVVANILIGFGIGFGYAAMPMLIMRSVPQSETGASNGLNALARSLGTSTSAAVVGVILATLSTGDGETRVPTTQAFQVSFALGLGAAIVALVLALLIPTRRVPIDKHPSLPE</sequence>
<feature type="transmembrane region" description="Helical" evidence="6">
    <location>
        <begin position="171"/>
        <end position="192"/>
    </location>
</feature>
<feature type="transmembrane region" description="Helical" evidence="6">
    <location>
        <begin position="311"/>
        <end position="331"/>
    </location>
</feature>
<evidence type="ECO:0000259" key="7">
    <source>
        <dbReference type="PROSITE" id="PS50850"/>
    </source>
</evidence>
<dbReference type="AlphaFoldDB" id="A0A443JCS4"/>
<evidence type="ECO:0000256" key="5">
    <source>
        <dbReference type="ARBA" id="ARBA00023136"/>
    </source>
</evidence>
<dbReference type="OrthoDB" id="4484751at2"/>
<keyword evidence="2" id="KW-0813">Transport</keyword>
<accession>A0A443JCS4</accession>
<dbReference type="CDD" id="cd17504">
    <property type="entry name" value="MFS_MMR_MDR_like"/>
    <property type="match status" value="1"/>
</dbReference>
<feature type="transmembrane region" description="Helical" evidence="6">
    <location>
        <begin position="235"/>
        <end position="253"/>
    </location>
</feature>
<gene>
    <name evidence="8" type="ORF">D8Y23_10145</name>
</gene>
<dbReference type="RefSeq" id="WP_128218020.1">
    <property type="nucleotide sequence ID" value="NZ_RBZY01000033.1"/>
</dbReference>
<evidence type="ECO:0000313" key="9">
    <source>
        <dbReference type="Proteomes" id="UP000285970"/>
    </source>
</evidence>
<evidence type="ECO:0000256" key="3">
    <source>
        <dbReference type="ARBA" id="ARBA00022692"/>
    </source>
</evidence>
<keyword evidence="3 6" id="KW-0812">Transmembrane</keyword>
<evidence type="ECO:0000256" key="4">
    <source>
        <dbReference type="ARBA" id="ARBA00022989"/>
    </source>
</evidence>
<protein>
    <submittedName>
        <fullName evidence="8">MFS transporter</fullName>
    </submittedName>
</protein>
<comment type="subcellular location">
    <subcellularLocation>
        <location evidence="1">Cell membrane</location>
        <topology evidence="1">Multi-pass membrane protein</topology>
    </subcellularLocation>
</comment>
<feature type="domain" description="Major facilitator superfamily (MFS) profile" evidence="7">
    <location>
        <begin position="20"/>
        <end position="469"/>
    </location>
</feature>
<dbReference type="InterPro" id="IPR020846">
    <property type="entry name" value="MFS_dom"/>
</dbReference>
<keyword evidence="4 6" id="KW-1133">Transmembrane helix</keyword>
<feature type="transmembrane region" description="Helical" evidence="6">
    <location>
        <begin position="273"/>
        <end position="291"/>
    </location>
</feature>
<evidence type="ECO:0000256" key="2">
    <source>
        <dbReference type="ARBA" id="ARBA00022448"/>
    </source>
</evidence>
<evidence type="ECO:0000313" key="8">
    <source>
        <dbReference type="EMBL" id="RWR18163.1"/>
    </source>
</evidence>
<feature type="transmembrane region" description="Helical" evidence="6">
    <location>
        <begin position="143"/>
        <end position="165"/>
    </location>
</feature>
<comment type="caution">
    <text evidence="8">The sequence shown here is derived from an EMBL/GenBank/DDBJ whole genome shotgun (WGS) entry which is preliminary data.</text>
</comment>
<dbReference type="Pfam" id="PF07690">
    <property type="entry name" value="MFS_1"/>
    <property type="match status" value="1"/>
</dbReference>
<name>A0A443JCS4_9MICO</name>
<evidence type="ECO:0000256" key="6">
    <source>
        <dbReference type="SAM" id="Phobius"/>
    </source>
</evidence>
<evidence type="ECO:0000256" key="1">
    <source>
        <dbReference type="ARBA" id="ARBA00004651"/>
    </source>
</evidence>
<keyword evidence="5 6" id="KW-0472">Membrane</keyword>
<dbReference type="GO" id="GO:0022857">
    <property type="term" value="F:transmembrane transporter activity"/>
    <property type="evidence" value="ECO:0007669"/>
    <property type="project" value="InterPro"/>
</dbReference>
<feature type="transmembrane region" description="Helical" evidence="6">
    <location>
        <begin position="443"/>
        <end position="465"/>
    </location>
</feature>
<dbReference type="PROSITE" id="PS50850">
    <property type="entry name" value="MFS"/>
    <property type="match status" value="1"/>
</dbReference>
<feature type="transmembrane region" description="Helical" evidence="6">
    <location>
        <begin position="56"/>
        <end position="74"/>
    </location>
</feature>
<dbReference type="PANTHER" id="PTHR42718:SF9">
    <property type="entry name" value="MAJOR FACILITATOR SUPERFAMILY MULTIDRUG TRANSPORTER MFSC"/>
    <property type="match status" value="1"/>
</dbReference>
<dbReference type="PANTHER" id="PTHR42718">
    <property type="entry name" value="MAJOR FACILITATOR SUPERFAMILY MULTIDRUG TRANSPORTER MFSC"/>
    <property type="match status" value="1"/>
</dbReference>
<feature type="transmembrane region" description="Helical" evidence="6">
    <location>
        <begin position="86"/>
        <end position="108"/>
    </location>
</feature>
<reference evidence="8 9" key="1">
    <citation type="journal article" date="2018" name="Front. Microbiol.">
        <title>Novel Insights Into Bacterial Dimethylsulfoniopropionate Catabolism in the East China Sea.</title>
        <authorList>
            <person name="Liu J."/>
            <person name="Liu J."/>
            <person name="Zhang S.H."/>
            <person name="Liang J."/>
            <person name="Lin H."/>
            <person name="Song D."/>
            <person name="Yang G.P."/>
            <person name="Todd J.D."/>
            <person name="Zhang X.H."/>
        </authorList>
    </citation>
    <scope>NUCLEOTIDE SEQUENCE [LARGE SCALE GENOMIC DNA]</scope>
    <source>
        <strain evidence="8 9">ZYFD042</strain>
    </source>
</reference>
<dbReference type="Gene3D" id="1.20.1250.20">
    <property type="entry name" value="MFS general substrate transporter like domains"/>
    <property type="match status" value="2"/>
</dbReference>
<feature type="transmembrane region" description="Helical" evidence="6">
    <location>
        <begin position="343"/>
        <end position="361"/>
    </location>
</feature>
<feature type="transmembrane region" description="Helical" evidence="6">
    <location>
        <begin position="367"/>
        <end position="387"/>
    </location>
</feature>
<dbReference type="Proteomes" id="UP000285970">
    <property type="component" value="Unassembled WGS sequence"/>
</dbReference>
<dbReference type="GO" id="GO:0005886">
    <property type="term" value="C:plasma membrane"/>
    <property type="evidence" value="ECO:0007669"/>
    <property type="project" value="UniProtKB-SubCell"/>
</dbReference>
<organism evidence="8 9">
    <name type="scientific">Microbacterium enclense</name>
    <dbReference type="NCBI Taxonomy" id="993073"/>
    <lineage>
        <taxon>Bacteria</taxon>
        <taxon>Bacillati</taxon>
        <taxon>Actinomycetota</taxon>
        <taxon>Actinomycetes</taxon>
        <taxon>Micrococcales</taxon>
        <taxon>Microbacteriaceae</taxon>
        <taxon>Microbacterium</taxon>
    </lineage>
</organism>
<proteinExistence type="predicted"/>
<feature type="transmembrane region" description="Helical" evidence="6">
    <location>
        <begin position="20"/>
        <end position="41"/>
    </location>
</feature>
<feature type="transmembrane region" description="Helical" evidence="6">
    <location>
        <begin position="204"/>
        <end position="223"/>
    </location>
</feature>